<dbReference type="AlphaFoldDB" id="A0A2G9QLH3"/>
<evidence type="ECO:0000313" key="3">
    <source>
        <dbReference type="EMBL" id="PIO16396.1"/>
    </source>
</evidence>
<evidence type="ECO:0000256" key="2">
    <source>
        <dbReference type="SAM" id="Phobius"/>
    </source>
</evidence>
<evidence type="ECO:0000313" key="4">
    <source>
        <dbReference type="Proteomes" id="UP000228934"/>
    </source>
</evidence>
<evidence type="ECO:0000256" key="1">
    <source>
        <dbReference type="SAM" id="MobiDB-lite"/>
    </source>
</evidence>
<sequence>MFSAWNSAQNRQLSPTSQQCFIFLFLDSNICVLSIPFVSFSYGRKDSEDTTQRTPGTPPTSKRRGSDVLVVEEQAEHFTSDSAQRLIHDIMVWNGELDIKGRN</sequence>
<keyword evidence="4" id="KW-1185">Reference proteome</keyword>
<dbReference type="Proteomes" id="UP000228934">
    <property type="component" value="Unassembled WGS sequence"/>
</dbReference>
<dbReference type="EMBL" id="KV965791">
    <property type="protein sequence ID" value="PIO16396.1"/>
    <property type="molecule type" value="Genomic_DNA"/>
</dbReference>
<proteinExistence type="predicted"/>
<name>A0A2G9QLH3_AQUCT</name>
<keyword evidence="2" id="KW-0812">Transmembrane</keyword>
<organism evidence="3 4">
    <name type="scientific">Aquarana catesbeiana</name>
    <name type="common">American bullfrog</name>
    <name type="synonym">Rana catesbeiana</name>
    <dbReference type="NCBI Taxonomy" id="8400"/>
    <lineage>
        <taxon>Eukaryota</taxon>
        <taxon>Metazoa</taxon>
        <taxon>Chordata</taxon>
        <taxon>Craniata</taxon>
        <taxon>Vertebrata</taxon>
        <taxon>Euteleostomi</taxon>
        <taxon>Amphibia</taxon>
        <taxon>Batrachia</taxon>
        <taxon>Anura</taxon>
        <taxon>Neobatrachia</taxon>
        <taxon>Ranoidea</taxon>
        <taxon>Ranidae</taxon>
        <taxon>Aquarana</taxon>
    </lineage>
</organism>
<keyword evidence="2" id="KW-0472">Membrane</keyword>
<feature type="transmembrane region" description="Helical" evidence="2">
    <location>
        <begin position="21"/>
        <end position="42"/>
    </location>
</feature>
<reference evidence="4" key="1">
    <citation type="journal article" date="2017" name="Nat. Commun.">
        <title>The North American bullfrog draft genome provides insight into hormonal regulation of long noncoding RNA.</title>
        <authorList>
            <person name="Hammond S.A."/>
            <person name="Warren R.L."/>
            <person name="Vandervalk B.P."/>
            <person name="Kucuk E."/>
            <person name="Khan H."/>
            <person name="Gibb E.A."/>
            <person name="Pandoh P."/>
            <person name="Kirk H."/>
            <person name="Zhao Y."/>
            <person name="Jones M."/>
            <person name="Mungall A.J."/>
            <person name="Coope R."/>
            <person name="Pleasance S."/>
            <person name="Moore R.A."/>
            <person name="Holt R.A."/>
            <person name="Round J.M."/>
            <person name="Ohora S."/>
            <person name="Walle B.V."/>
            <person name="Veldhoen N."/>
            <person name="Helbing C.C."/>
            <person name="Birol I."/>
        </authorList>
    </citation>
    <scope>NUCLEOTIDE SEQUENCE [LARGE SCALE GENOMIC DNA]</scope>
</reference>
<accession>A0A2G9QLH3</accession>
<feature type="region of interest" description="Disordered" evidence="1">
    <location>
        <begin position="44"/>
        <end position="68"/>
    </location>
</feature>
<gene>
    <name evidence="3" type="ORF">AB205_0151090</name>
</gene>
<keyword evidence="2" id="KW-1133">Transmembrane helix</keyword>
<protein>
    <submittedName>
        <fullName evidence="3">Uncharacterized protein</fullName>
    </submittedName>
</protein>